<feature type="signal peptide" evidence="1">
    <location>
        <begin position="1"/>
        <end position="19"/>
    </location>
</feature>
<evidence type="ECO:0000313" key="3">
    <source>
        <dbReference type="Proteomes" id="UP001168972"/>
    </source>
</evidence>
<sequence length="325" mass="37137">MKWAVGLFLILLIQNWVNGLNLAKPCSNKLCKLPNYKCSDSGSGNSIPISKIPQMVLLTFDDATTVITYDFFAKVLFNKKNPDGCPIGVTHLLSHEYTDYSKVNDLWMRGHEIALHSITHDATIEGYWRDINLTTFKAEFDGLRKMIINFAGIPKSEIRGIRLPFLQTSGNVSFQGIQELGLNYDTSLPVSHYVDPPLWPYTLEYASHETCQIEPCPTASFPNIWEVPMTMWLDEKNISCSMVDACASISKDAKPISEWLIKQFERHYNYSRAPFPVFMHAAWFLRNRENFRGFQLFIDYIQQLSDVPGVMAELTNSNTNRRAES</sequence>
<organism evidence="2 3">
    <name type="scientific">Microctonus hyperodae</name>
    <name type="common">Parasitoid wasp</name>
    <dbReference type="NCBI Taxonomy" id="165561"/>
    <lineage>
        <taxon>Eukaryota</taxon>
        <taxon>Metazoa</taxon>
        <taxon>Ecdysozoa</taxon>
        <taxon>Arthropoda</taxon>
        <taxon>Hexapoda</taxon>
        <taxon>Insecta</taxon>
        <taxon>Pterygota</taxon>
        <taxon>Neoptera</taxon>
        <taxon>Endopterygota</taxon>
        <taxon>Hymenoptera</taxon>
        <taxon>Apocrita</taxon>
        <taxon>Ichneumonoidea</taxon>
        <taxon>Braconidae</taxon>
        <taxon>Euphorinae</taxon>
        <taxon>Microctonus</taxon>
    </lineage>
</organism>
<dbReference type="Proteomes" id="UP001168972">
    <property type="component" value="Unassembled WGS sequence"/>
</dbReference>
<dbReference type="InterPro" id="IPR011330">
    <property type="entry name" value="Glyco_hydro/deAcase_b/a-brl"/>
</dbReference>
<reference evidence="2" key="2">
    <citation type="submission" date="2023-03" db="EMBL/GenBank/DDBJ databases">
        <authorList>
            <person name="Inwood S.N."/>
            <person name="Skelly J.G."/>
            <person name="Guhlin J."/>
            <person name="Harrop T.W.R."/>
            <person name="Goldson S.G."/>
            <person name="Dearden P.K."/>
        </authorList>
    </citation>
    <scope>NUCLEOTIDE SEQUENCE</scope>
    <source>
        <strain evidence="2">Lincoln</strain>
        <tissue evidence="2">Whole body</tissue>
    </source>
</reference>
<dbReference type="PANTHER" id="PTHR45985">
    <property type="match status" value="1"/>
</dbReference>
<keyword evidence="3" id="KW-1185">Reference proteome</keyword>
<dbReference type="Gene3D" id="3.20.20.370">
    <property type="entry name" value="Glycoside hydrolase/deacetylase"/>
    <property type="match status" value="1"/>
</dbReference>
<gene>
    <name evidence="2" type="ORF">PV327_000128</name>
</gene>
<dbReference type="EMBL" id="JAQQBR010000001">
    <property type="protein sequence ID" value="KAK0181951.1"/>
    <property type="molecule type" value="Genomic_DNA"/>
</dbReference>
<feature type="chain" id="PRO_5041387471" description="NodB homology domain-containing protein" evidence="1">
    <location>
        <begin position="20"/>
        <end position="325"/>
    </location>
</feature>
<comment type="caution">
    <text evidence="2">The sequence shown here is derived from an EMBL/GenBank/DDBJ whole genome shotgun (WGS) entry which is preliminary data.</text>
</comment>
<dbReference type="InterPro" id="IPR052740">
    <property type="entry name" value="CE4"/>
</dbReference>
<dbReference type="GO" id="GO:0005975">
    <property type="term" value="P:carbohydrate metabolic process"/>
    <property type="evidence" value="ECO:0007669"/>
    <property type="project" value="InterPro"/>
</dbReference>
<accession>A0AA39G6J4</accession>
<dbReference type="PANTHER" id="PTHR45985:SF8">
    <property type="entry name" value="CHITIN DEACETYLASE-LIKE 9, ISOFORM A"/>
    <property type="match status" value="1"/>
</dbReference>
<protein>
    <recommendedName>
        <fullName evidence="4">NodB homology domain-containing protein</fullName>
    </recommendedName>
</protein>
<dbReference type="GO" id="GO:0016787">
    <property type="term" value="F:hydrolase activity"/>
    <property type="evidence" value="ECO:0007669"/>
    <property type="project" value="UniProtKB-ARBA"/>
</dbReference>
<evidence type="ECO:0008006" key="4">
    <source>
        <dbReference type="Google" id="ProtNLM"/>
    </source>
</evidence>
<name>A0AA39G6J4_MICHY</name>
<reference evidence="2" key="1">
    <citation type="journal article" date="2023" name="bioRxiv">
        <title>Scaffold-level genome assemblies of two parasitoid biocontrol wasps reveal the parthenogenesis mechanism and an associated novel virus.</title>
        <authorList>
            <person name="Inwood S."/>
            <person name="Skelly J."/>
            <person name="Guhlin J."/>
            <person name="Harrop T."/>
            <person name="Goldson S."/>
            <person name="Dearden P."/>
        </authorList>
    </citation>
    <scope>NUCLEOTIDE SEQUENCE</scope>
    <source>
        <strain evidence="2">Lincoln</strain>
        <tissue evidence="2">Whole body</tissue>
    </source>
</reference>
<dbReference type="AlphaFoldDB" id="A0AA39G6J4"/>
<keyword evidence="1" id="KW-0732">Signal</keyword>
<evidence type="ECO:0000313" key="2">
    <source>
        <dbReference type="EMBL" id="KAK0181951.1"/>
    </source>
</evidence>
<evidence type="ECO:0000256" key="1">
    <source>
        <dbReference type="SAM" id="SignalP"/>
    </source>
</evidence>
<proteinExistence type="predicted"/>
<dbReference type="SUPFAM" id="SSF88713">
    <property type="entry name" value="Glycoside hydrolase/deacetylase"/>
    <property type="match status" value="1"/>
</dbReference>